<accession>A0ABW5RHF7</accession>
<reference evidence="3" key="1">
    <citation type="journal article" date="2019" name="Int. J. Syst. Evol. Microbiol.">
        <title>The Global Catalogue of Microorganisms (GCM) 10K type strain sequencing project: providing services to taxonomists for standard genome sequencing and annotation.</title>
        <authorList>
            <consortium name="The Broad Institute Genomics Platform"/>
            <consortium name="The Broad Institute Genome Sequencing Center for Infectious Disease"/>
            <person name="Wu L."/>
            <person name="Ma J."/>
        </authorList>
    </citation>
    <scope>NUCLEOTIDE SEQUENCE [LARGE SCALE GENOMIC DNA]</scope>
    <source>
        <strain evidence="3">TISTR 1511</strain>
    </source>
</reference>
<evidence type="ECO:0000313" key="2">
    <source>
        <dbReference type="EMBL" id="MFD2674210.1"/>
    </source>
</evidence>
<dbReference type="InterPro" id="IPR005302">
    <property type="entry name" value="MoCF_Sase_C"/>
</dbReference>
<dbReference type="PANTHER" id="PTHR30212">
    <property type="entry name" value="PROTEIN YIIM"/>
    <property type="match status" value="1"/>
</dbReference>
<evidence type="ECO:0000259" key="1">
    <source>
        <dbReference type="PROSITE" id="PS51340"/>
    </source>
</evidence>
<dbReference type="InterPro" id="IPR011037">
    <property type="entry name" value="Pyrv_Knase-like_insert_dom_sf"/>
</dbReference>
<comment type="caution">
    <text evidence="2">The sequence shown here is derived from an EMBL/GenBank/DDBJ whole genome shotgun (WGS) entry which is preliminary data.</text>
</comment>
<evidence type="ECO:0000313" key="3">
    <source>
        <dbReference type="Proteomes" id="UP001597453"/>
    </source>
</evidence>
<dbReference type="PANTHER" id="PTHR30212:SF2">
    <property type="entry name" value="PROTEIN YIIM"/>
    <property type="match status" value="1"/>
</dbReference>
<protein>
    <submittedName>
        <fullName evidence="2">MOSC domain-containing protein</fullName>
    </submittedName>
</protein>
<proteinExistence type="predicted"/>
<sequence>MDTQQPVDPQLAALQGSVVVVRVGKVAPRSWSGRSFDSAAVKTPQADAVAIGTLGLAGDEQAEKIHGGPEKAVLMYAQHHYPAWQSEGYDLPEGALFENITMTGLDETLIHLGDTVRVGTALLQATQPRRPCYKIAARWGIKNLPRLVQGKGRTGIYFRVLEPGEVRAGDRIQVLERLENSVPAAEVNRIMNVDRDDVAGIQALLASPELPPRWRQQLERRLEGHFESDAARLGEDD</sequence>
<dbReference type="Proteomes" id="UP001597453">
    <property type="component" value="Unassembled WGS sequence"/>
</dbReference>
<dbReference type="EMBL" id="JBHUNF010000001">
    <property type="protein sequence ID" value="MFD2674210.1"/>
    <property type="molecule type" value="Genomic_DNA"/>
</dbReference>
<dbReference type="Pfam" id="PF03475">
    <property type="entry name" value="YiiM_3-alpha"/>
    <property type="match status" value="1"/>
</dbReference>
<dbReference type="PROSITE" id="PS51340">
    <property type="entry name" value="MOSC"/>
    <property type="match status" value="1"/>
</dbReference>
<dbReference type="InterPro" id="IPR005163">
    <property type="entry name" value="Tri_helical_YiiM-like"/>
</dbReference>
<dbReference type="RefSeq" id="WP_083524552.1">
    <property type="nucleotide sequence ID" value="NZ_JBHUNF010000001.1"/>
</dbReference>
<organism evidence="2 3">
    <name type="scientific">Gulosibacter bifidus</name>
    <dbReference type="NCBI Taxonomy" id="272239"/>
    <lineage>
        <taxon>Bacteria</taxon>
        <taxon>Bacillati</taxon>
        <taxon>Actinomycetota</taxon>
        <taxon>Actinomycetes</taxon>
        <taxon>Micrococcales</taxon>
        <taxon>Microbacteriaceae</taxon>
        <taxon>Gulosibacter</taxon>
    </lineage>
</organism>
<keyword evidence="3" id="KW-1185">Reference proteome</keyword>
<dbReference type="InterPro" id="IPR052353">
    <property type="entry name" value="Benzoxazolinone_Detox_Enz"/>
</dbReference>
<gene>
    <name evidence="2" type="ORF">ACFSUQ_02700</name>
</gene>
<dbReference type="Pfam" id="PF03473">
    <property type="entry name" value="MOSC"/>
    <property type="match status" value="1"/>
</dbReference>
<dbReference type="Gene3D" id="2.40.33.20">
    <property type="entry name" value="PK beta-barrel domain-like"/>
    <property type="match status" value="1"/>
</dbReference>
<feature type="domain" description="MOSC" evidence="1">
    <location>
        <begin position="43"/>
        <end position="175"/>
    </location>
</feature>
<dbReference type="SUPFAM" id="SSF50800">
    <property type="entry name" value="PK beta-barrel domain-like"/>
    <property type="match status" value="1"/>
</dbReference>
<name>A0ABW5RHF7_9MICO</name>